<accession>A0ABX0MTE8</accession>
<reference evidence="1 2" key="1">
    <citation type="submission" date="2019-10" db="EMBL/GenBank/DDBJ databases">
        <title>Taxonomy of Antarctic Massilia spp.: description of Massilia rubra sp. nov., Massilia aquatica sp. nov., Massilia mucilaginosa sp. nov., Massilia frigida sp. nov. isolated from streams, lakes and regoliths.</title>
        <authorList>
            <person name="Holochova P."/>
            <person name="Sedlacek I."/>
            <person name="Kralova S."/>
            <person name="Maslanova I."/>
            <person name="Busse H.-J."/>
            <person name="Stankova E."/>
            <person name="Vrbovska V."/>
            <person name="Kovarovic V."/>
            <person name="Bartak M."/>
            <person name="Svec P."/>
            <person name="Pantucek R."/>
        </authorList>
    </citation>
    <scope>NUCLEOTIDE SEQUENCE [LARGE SCALE GENOMIC DNA]</scope>
    <source>
        <strain evidence="1 2">CCM 8694</strain>
    </source>
</reference>
<dbReference type="Gene3D" id="1.10.260.40">
    <property type="entry name" value="lambda repressor-like DNA-binding domains"/>
    <property type="match status" value="1"/>
</dbReference>
<dbReference type="InterPro" id="IPR010982">
    <property type="entry name" value="Lambda_DNA-bd_dom_sf"/>
</dbReference>
<sequence length="103" mass="11222">MPNSFAMDTDPSDAEFSKSELADLAQVSPEITDQSRKNFTTILHFINKATATAIADRMGMHESSISRAKSGGQLNYCARLLAAAGLKVVPVDAIVYLQPDEYR</sequence>
<name>A0ABX0MTE8_9BURK</name>
<gene>
    <name evidence="1" type="ORF">F1735_27610</name>
</gene>
<evidence type="ECO:0000313" key="2">
    <source>
        <dbReference type="Proteomes" id="UP000610594"/>
    </source>
</evidence>
<comment type="caution">
    <text evidence="1">The sequence shown here is derived from an EMBL/GenBank/DDBJ whole genome shotgun (WGS) entry which is preliminary data.</text>
</comment>
<proteinExistence type="predicted"/>
<organism evidence="1 2">
    <name type="scientific">Massilia genomosp. 1</name>
    <dbReference type="NCBI Taxonomy" id="2609280"/>
    <lineage>
        <taxon>Bacteria</taxon>
        <taxon>Pseudomonadati</taxon>
        <taxon>Pseudomonadota</taxon>
        <taxon>Betaproteobacteria</taxon>
        <taxon>Burkholderiales</taxon>
        <taxon>Oxalobacteraceae</taxon>
        <taxon>Telluria group</taxon>
        <taxon>Massilia</taxon>
    </lineage>
</organism>
<dbReference type="RefSeq" id="WP_166899262.1">
    <property type="nucleotide sequence ID" value="NZ_WHJF01000109.1"/>
</dbReference>
<evidence type="ECO:0008006" key="3">
    <source>
        <dbReference type="Google" id="ProtNLM"/>
    </source>
</evidence>
<dbReference type="EMBL" id="WHJF01000109">
    <property type="protein sequence ID" value="NHZ66017.1"/>
    <property type="molecule type" value="Genomic_DNA"/>
</dbReference>
<protein>
    <recommendedName>
        <fullName evidence="3">Transcriptional regulator</fullName>
    </recommendedName>
</protein>
<dbReference type="Proteomes" id="UP000610594">
    <property type="component" value="Unassembled WGS sequence"/>
</dbReference>
<keyword evidence="2" id="KW-1185">Reference proteome</keyword>
<evidence type="ECO:0000313" key="1">
    <source>
        <dbReference type="EMBL" id="NHZ66017.1"/>
    </source>
</evidence>
<dbReference type="SUPFAM" id="SSF47413">
    <property type="entry name" value="lambda repressor-like DNA-binding domains"/>
    <property type="match status" value="1"/>
</dbReference>